<evidence type="ECO:0000313" key="2">
    <source>
        <dbReference type="Proteomes" id="UP000238375"/>
    </source>
</evidence>
<organism evidence="1 2">
    <name type="scientific">Spirosoma oryzae</name>
    <dbReference type="NCBI Taxonomy" id="1469603"/>
    <lineage>
        <taxon>Bacteria</taxon>
        <taxon>Pseudomonadati</taxon>
        <taxon>Bacteroidota</taxon>
        <taxon>Cytophagia</taxon>
        <taxon>Cytophagales</taxon>
        <taxon>Cytophagaceae</taxon>
        <taxon>Spirosoma</taxon>
    </lineage>
</organism>
<accession>A0A2T0TN39</accession>
<dbReference type="OrthoDB" id="964298at2"/>
<comment type="caution">
    <text evidence="1">The sequence shown here is derived from an EMBL/GenBank/DDBJ whole genome shotgun (WGS) entry which is preliminary data.</text>
</comment>
<keyword evidence="2" id="KW-1185">Reference proteome</keyword>
<evidence type="ECO:0000313" key="1">
    <source>
        <dbReference type="EMBL" id="PRY47130.1"/>
    </source>
</evidence>
<proteinExistence type="predicted"/>
<gene>
    <name evidence="1" type="ORF">CLV58_101196</name>
</gene>
<protein>
    <submittedName>
        <fullName evidence="1">Uncharacterized protein</fullName>
    </submittedName>
</protein>
<dbReference type="EMBL" id="PVTE01000001">
    <property type="protein sequence ID" value="PRY47130.1"/>
    <property type="molecule type" value="Genomic_DNA"/>
</dbReference>
<reference evidence="1 2" key="1">
    <citation type="submission" date="2018-03" db="EMBL/GenBank/DDBJ databases">
        <title>Genomic Encyclopedia of Archaeal and Bacterial Type Strains, Phase II (KMG-II): from individual species to whole genera.</title>
        <authorList>
            <person name="Goeker M."/>
        </authorList>
    </citation>
    <scope>NUCLEOTIDE SEQUENCE [LARGE SCALE GENOMIC DNA]</scope>
    <source>
        <strain evidence="1 2">DSM 28354</strain>
    </source>
</reference>
<dbReference type="RefSeq" id="WP_106135884.1">
    <property type="nucleotide sequence ID" value="NZ_PVTE01000001.1"/>
</dbReference>
<name>A0A2T0TN39_9BACT</name>
<dbReference type="Proteomes" id="UP000238375">
    <property type="component" value="Unassembled WGS sequence"/>
</dbReference>
<sequence length="97" mass="11098">MSQPITRRAMFAEIHQELGLDGKPNEFSLRYCRKDGSIGFKPRCRKTTKSTPGAGKFRANVSGNHLFLVEDVTTREPFNVLIDLILEYNGRRVNHTF</sequence>
<dbReference type="AlphaFoldDB" id="A0A2T0TN39"/>